<reference evidence="1 2" key="1">
    <citation type="journal article" date="2022" name="DNA Res.">
        <title>Chromosomal-level genome assembly of the orchid tree Bauhinia variegata (Leguminosae; Cercidoideae) supports the allotetraploid origin hypothesis of Bauhinia.</title>
        <authorList>
            <person name="Zhong Y."/>
            <person name="Chen Y."/>
            <person name="Zheng D."/>
            <person name="Pang J."/>
            <person name="Liu Y."/>
            <person name="Luo S."/>
            <person name="Meng S."/>
            <person name="Qian L."/>
            <person name="Wei D."/>
            <person name="Dai S."/>
            <person name="Zhou R."/>
        </authorList>
    </citation>
    <scope>NUCLEOTIDE SEQUENCE [LARGE SCALE GENOMIC DNA]</scope>
    <source>
        <strain evidence="1">BV-YZ2020</strain>
    </source>
</reference>
<evidence type="ECO:0000313" key="1">
    <source>
        <dbReference type="EMBL" id="KAI4352532.1"/>
    </source>
</evidence>
<accession>A0ACB9PXL0</accession>
<organism evidence="1 2">
    <name type="scientific">Bauhinia variegata</name>
    <name type="common">Purple orchid tree</name>
    <name type="synonym">Phanera variegata</name>
    <dbReference type="NCBI Taxonomy" id="167791"/>
    <lineage>
        <taxon>Eukaryota</taxon>
        <taxon>Viridiplantae</taxon>
        <taxon>Streptophyta</taxon>
        <taxon>Embryophyta</taxon>
        <taxon>Tracheophyta</taxon>
        <taxon>Spermatophyta</taxon>
        <taxon>Magnoliopsida</taxon>
        <taxon>eudicotyledons</taxon>
        <taxon>Gunneridae</taxon>
        <taxon>Pentapetalae</taxon>
        <taxon>rosids</taxon>
        <taxon>fabids</taxon>
        <taxon>Fabales</taxon>
        <taxon>Fabaceae</taxon>
        <taxon>Cercidoideae</taxon>
        <taxon>Cercideae</taxon>
        <taxon>Bauhiniinae</taxon>
        <taxon>Bauhinia</taxon>
    </lineage>
</organism>
<evidence type="ECO:0000313" key="2">
    <source>
        <dbReference type="Proteomes" id="UP000828941"/>
    </source>
</evidence>
<protein>
    <submittedName>
        <fullName evidence="1">Uncharacterized protein</fullName>
    </submittedName>
</protein>
<keyword evidence="2" id="KW-1185">Reference proteome</keyword>
<gene>
    <name evidence="1" type="ORF">L6164_006772</name>
</gene>
<dbReference type="EMBL" id="CM039428">
    <property type="protein sequence ID" value="KAI4352532.1"/>
    <property type="molecule type" value="Genomic_DNA"/>
</dbReference>
<comment type="caution">
    <text evidence="1">The sequence shown here is derived from an EMBL/GenBank/DDBJ whole genome shotgun (WGS) entry which is preliminary data.</text>
</comment>
<name>A0ACB9PXL0_BAUVA</name>
<sequence>MITKFGSVSPNGVLVHVNFGCRPLHLTHSKHGLSFDRDLTHPLPPRKKRRRLRGFCSSSNVRRHNDIEVSGQIAGSSPDTAEPSLIRTTLGLPATYPVTVTHSSPFSSFKSEVSAMAGWKTRALELNLPVLFFLEILKAKSLVRLEMTTRRNARYTPLATDDNDYYDGGSNRSFDPRFDYTPNSLDKIPWKSIALALFLLFLGMGLLFLSFFVFTGHMGGDRSQAYGLLALGILSFLPGFYETRVAYYAWRGAKGYRFSAIPDY</sequence>
<dbReference type="Proteomes" id="UP000828941">
    <property type="component" value="Chromosome 3"/>
</dbReference>
<proteinExistence type="predicted"/>